<name>A0ABN7RQQ9_OIKDI</name>
<feature type="chain" id="PRO_5046734243" evidence="1">
    <location>
        <begin position="20"/>
        <end position="88"/>
    </location>
</feature>
<evidence type="ECO:0000313" key="2">
    <source>
        <dbReference type="EMBL" id="CAG5083860.1"/>
    </source>
</evidence>
<keyword evidence="3" id="KW-1185">Reference proteome</keyword>
<dbReference type="Proteomes" id="UP001158576">
    <property type="component" value="Chromosome PAR"/>
</dbReference>
<feature type="signal peptide" evidence="1">
    <location>
        <begin position="1"/>
        <end position="19"/>
    </location>
</feature>
<keyword evidence="1" id="KW-0732">Signal</keyword>
<dbReference type="EMBL" id="OU015568">
    <property type="protein sequence ID" value="CAG5083860.1"/>
    <property type="molecule type" value="Genomic_DNA"/>
</dbReference>
<evidence type="ECO:0000313" key="3">
    <source>
        <dbReference type="Proteomes" id="UP001158576"/>
    </source>
</evidence>
<accession>A0ABN7RQQ9</accession>
<protein>
    <submittedName>
        <fullName evidence="2">Oidioi.mRNA.OKI2018_I69.PAR.g10484.t1.cds</fullName>
    </submittedName>
</protein>
<reference evidence="2 3" key="1">
    <citation type="submission" date="2021-04" db="EMBL/GenBank/DDBJ databases">
        <authorList>
            <person name="Bliznina A."/>
        </authorList>
    </citation>
    <scope>NUCLEOTIDE SEQUENCE [LARGE SCALE GENOMIC DNA]</scope>
</reference>
<gene>
    <name evidence="2" type="ORF">OKIOD_LOCUS2042</name>
</gene>
<evidence type="ECO:0000256" key="1">
    <source>
        <dbReference type="SAM" id="SignalP"/>
    </source>
</evidence>
<sequence>MKLISMMVNLFCSISAAHAGFNDVFTLSSLKTRLCNRLTSPEARLDAGCELKESKLGPDSSKSIDLTKSLSGLVNDFQSVPLMLKRFI</sequence>
<proteinExistence type="predicted"/>
<organism evidence="2 3">
    <name type="scientific">Oikopleura dioica</name>
    <name type="common">Tunicate</name>
    <dbReference type="NCBI Taxonomy" id="34765"/>
    <lineage>
        <taxon>Eukaryota</taxon>
        <taxon>Metazoa</taxon>
        <taxon>Chordata</taxon>
        <taxon>Tunicata</taxon>
        <taxon>Appendicularia</taxon>
        <taxon>Copelata</taxon>
        <taxon>Oikopleuridae</taxon>
        <taxon>Oikopleura</taxon>
    </lineage>
</organism>